<dbReference type="VEuPathDB" id="CryptoDB:CHUDEA5_2810"/>
<protein>
    <recommendedName>
        <fullName evidence="5">Ubiquitin-like protease family profile domain-containing protein</fullName>
    </recommendedName>
</protein>
<dbReference type="PROSITE" id="PS50600">
    <property type="entry name" value="ULP_PROTEASE"/>
    <property type="match status" value="1"/>
</dbReference>
<evidence type="ECO:0000256" key="3">
    <source>
        <dbReference type="ARBA" id="ARBA00022801"/>
    </source>
</evidence>
<gene>
    <name evidence="6" type="ORF">CHUDEA5_2810</name>
</gene>
<name>A0A0S4TFJ1_CRYHO</name>
<dbReference type="OrthoDB" id="198735at2759"/>
<keyword evidence="2" id="KW-0645">Protease</keyword>
<dbReference type="VEuPathDB" id="CryptoDB:ChTU502y2012_374g0340"/>
<proteinExistence type="inferred from homology"/>
<dbReference type="VEuPathDB" id="CryptoDB:GY17_00001470"/>
<dbReference type="VEuPathDB" id="CryptoDB:Chro.50094"/>
<comment type="similarity">
    <text evidence="1">Belongs to the peptidase C48 family.</text>
</comment>
<dbReference type="SUPFAM" id="SSF54001">
    <property type="entry name" value="Cysteine proteinases"/>
    <property type="match status" value="1"/>
</dbReference>
<dbReference type="GO" id="GO:0006508">
    <property type="term" value="P:proteolysis"/>
    <property type="evidence" value="ECO:0007669"/>
    <property type="project" value="UniProtKB-KW"/>
</dbReference>
<dbReference type="GO" id="GO:0016926">
    <property type="term" value="P:protein desumoylation"/>
    <property type="evidence" value="ECO:0007669"/>
    <property type="project" value="TreeGrafter"/>
</dbReference>
<dbReference type="PANTHER" id="PTHR12606:SF1">
    <property type="entry name" value="UBIQUITIN-LIKE-SPECIFIC PROTEASE 1A"/>
    <property type="match status" value="1"/>
</dbReference>
<evidence type="ECO:0000313" key="6">
    <source>
        <dbReference type="EMBL" id="CUV06269.1"/>
    </source>
</evidence>
<dbReference type="AlphaFoldDB" id="A0A0S4TFJ1"/>
<dbReference type="InterPro" id="IPR003653">
    <property type="entry name" value="Peptidase_C48_C"/>
</dbReference>
<feature type="domain" description="Ubiquitin-like protease family profile" evidence="5">
    <location>
        <begin position="238"/>
        <end position="426"/>
    </location>
</feature>
<organism evidence="6">
    <name type="scientific">Cryptosporidium hominis</name>
    <dbReference type="NCBI Taxonomy" id="237895"/>
    <lineage>
        <taxon>Eukaryota</taxon>
        <taxon>Sar</taxon>
        <taxon>Alveolata</taxon>
        <taxon>Apicomplexa</taxon>
        <taxon>Conoidasida</taxon>
        <taxon>Coccidia</taxon>
        <taxon>Eucoccidiorida</taxon>
        <taxon>Eimeriorina</taxon>
        <taxon>Cryptosporidiidae</taxon>
        <taxon>Cryptosporidium</taxon>
    </lineage>
</organism>
<dbReference type="Gene3D" id="3.40.395.10">
    <property type="entry name" value="Adenoviral Proteinase, Chain A"/>
    <property type="match status" value="1"/>
</dbReference>
<evidence type="ECO:0000256" key="4">
    <source>
        <dbReference type="ARBA" id="ARBA00022807"/>
    </source>
</evidence>
<accession>A0A0S4TFJ1</accession>
<dbReference type="Proteomes" id="UP000199752">
    <property type="component" value="Chromosome 5"/>
</dbReference>
<dbReference type="Pfam" id="PF02902">
    <property type="entry name" value="Peptidase_C48"/>
    <property type="match status" value="1"/>
</dbReference>
<dbReference type="GO" id="GO:0016929">
    <property type="term" value="F:deSUMOylase activity"/>
    <property type="evidence" value="ECO:0007669"/>
    <property type="project" value="TreeGrafter"/>
</dbReference>
<sequence length="456" mass="53638">MRGRRNYNGNLPLKIMSSSQILSQYISLNHGPYHTEGRTSLFDKRKENFSRILNFQIPVRERFSPGKMHLNKYLSEEKPRKDILSSSLSDDLTPISKTSTIINKYQEIKSKHRVIYYEKSGSDSDDGLLKRSLEFIKRISKSNNHLEVLGSHLNSLALCERNLEDKRKEFKKLVYGFDDSQFEEQESKEKDELFVSLGVIKYKYPIECSDEELNKARSYLNSSSNRGQIVAINYKSNIELTIDLVQCLRSQQWLNDELINFYFSMLQERNDRQTSNGFKPKVWLWNSFFYTKLTCDQSNDETGYCYKNVSRWTQRKKIDLFNYDIILLPINVNNVHWTLGVVNFKLGYIQYIDSLGGQFQDHLGCTKMSSIFFQNMNRYIQDEYFDKKKEKFPGQLKHFTRFSEPVPQQNNGSDCGVFTCMFAECISEGRSFDFDTTQIDRIREVMLVECIKNEIF</sequence>
<keyword evidence="3" id="KW-0378">Hydrolase</keyword>
<keyword evidence="4" id="KW-0788">Thiol protease</keyword>
<dbReference type="EMBL" id="LN877951">
    <property type="protein sequence ID" value="CUV06269.1"/>
    <property type="molecule type" value="Genomic_DNA"/>
</dbReference>
<evidence type="ECO:0000259" key="5">
    <source>
        <dbReference type="PROSITE" id="PS50600"/>
    </source>
</evidence>
<evidence type="ECO:0000256" key="1">
    <source>
        <dbReference type="ARBA" id="ARBA00005234"/>
    </source>
</evidence>
<reference evidence="6" key="1">
    <citation type="submission" date="2015-08" db="EMBL/GenBank/DDBJ databases">
        <authorList>
            <person name="Babu N.S."/>
            <person name="Beckwith C.J."/>
            <person name="Beseler K.G."/>
            <person name="Brison A."/>
            <person name="Carone J.V."/>
            <person name="Caskin T.P."/>
            <person name="Diamond M."/>
            <person name="Durham M.E."/>
            <person name="Foxe J.M."/>
            <person name="Go M."/>
            <person name="Henderson B.A."/>
            <person name="Jones I.B."/>
            <person name="McGettigan J.A."/>
            <person name="Micheletti S.J."/>
            <person name="Nasrallah M.E."/>
            <person name="Ortiz D."/>
            <person name="Piller C.R."/>
            <person name="Privatt S.R."/>
            <person name="Schneider S.L."/>
            <person name="Sharp S."/>
            <person name="Smith T.C."/>
            <person name="Stanton J.D."/>
            <person name="Ullery H.E."/>
            <person name="Wilson R.J."/>
            <person name="Serrano M.G."/>
            <person name="Buck G."/>
            <person name="Lee V."/>
            <person name="Wang Y."/>
            <person name="Carvalho R."/>
            <person name="Voegtly L."/>
            <person name="Shi R."/>
            <person name="Duckworth R."/>
            <person name="Johnson A."/>
            <person name="Loviza R."/>
            <person name="Walstead R."/>
            <person name="Shah Z."/>
            <person name="Kiflezghi M."/>
            <person name="Wade K."/>
            <person name="Ball S.L."/>
            <person name="Bradley K.W."/>
            <person name="Asai D.J."/>
            <person name="Bowman C.A."/>
            <person name="Russell D.A."/>
            <person name="Pope W.H."/>
            <person name="Jacobs-Sera D."/>
            <person name="Hendrix R.W."/>
            <person name="Hatfull G.F."/>
        </authorList>
    </citation>
    <scope>NUCLEOTIDE SEQUENCE [LARGE SCALE GENOMIC DNA]</scope>
</reference>
<dbReference type="InterPro" id="IPR038765">
    <property type="entry name" value="Papain-like_cys_pep_sf"/>
</dbReference>
<dbReference type="GO" id="GO:0005634">
    <property type="term" value="C:nucleus"/>
    <property type="evidence" value="ECO:0007669"/>
    <property type="project" value="TreeGrafter"/>
</dbReference>
<evidence type="ECO:0000256" key="2">
    <source>
        <dbReference type="ARBA" id="ARBA00022670"/>
    </source>
</evidence>
<dbReference type="PANTHER" id="PTHR12606">
    <property type="entry name" value="SENTRIN/SUMO-SPECIFIC PROTEASE"/>
    <property type="match status" value="1"/>
</dbReference>